<sequence length="81" mass="8288">MPVRAVIVAAAAAFVISLFGTPMAIRFFTALKAGQPIRSLGLASNEGKKGTPAMGGVVFIVATLCAYVTGHVALTTLPEAR</sequence>
<name>A0A7W5FJ39_9ACTN</name>
<dbReference type="GO" id="GO:0016740">
    <property type="term" value="F:transferase activity"/>
    <property type="evidence" value="ECO:0007669"/>
    <property type="project" value="UniProtKB-KW"/>
</dbReference>
<gene>
    <name evidence="2" type="ORF">FHR83_008051</name>
</gene>
<keyword evidence="1" id="KW-1133">Transmembrane helix</keyword>
<keyword evidence="3" id="KW-1185">Reference proteome</keyword>
<evidence type="ECO:0000256" key="1">
    <source>
        <dbReference type="SAM" id="Phobius"/>
    </source>
</evidence>
<comment type="caution">
    <text evidence="2">The sequence shown here is derived from an EMBL/GenBank/DDBJ whole genome shotgun (WGS) entry which is preliminary data.</text>
</comment>
<dbReference type="Proteomes" id="UP000590749">
    <property type="component" value="Unassembled WGS sequence"/>
</dbReference>
<reference evidence="2 3" key="1">
    <citation type="submission" date="2020-08" db="EMBL/GenBank/DDBJ databases">
        <title>Genomic Encyclopedia of Type Strains, Phase III (KMG-III): the genomes of soil and plant-associated and newly described type strains.</title>
        <authorList>
            <person name="Whitman W."/>
        </authorList>
    </citation>
    <scope>NUCLEOTIDE SEQUENCE [LARGE SCALE GENOMIC DNA]</scope>
    <source>
        <strain evidence="2 3">CECT 3287</strain>
    </source>
</reference>
<dbReference type="Pfam" id="PF10555">
    <property type="entry name" value="MraY_sig1"/>
    <property type="match status" value="1"/>
</dbReference>
<keyword evidence="2" id="KW-0808">Transferase</keyword>
<feature type="transmembrane region" description="Helical" evidence="1">
    <location>
        <begin position="57"/>
        <end position="77"/>
    </location>
</feature>
<dbReference type="InterPro" id="IPR018480">
    <property type="entry name" value="PNAcMuramoyl-5peptid_Trfase_CS"/>
</dbReference>
<evidence type="ECO:0000313" key="2">
    <source>
        <dbReference type="EMBL" id="MBB3100329.1"/>
    </source>
</evidence>
<proteinExistence type="predicted"/>
<keyword evidence="1" id="KW-0812">Transmembrane</keyword>
<accession>A0A7W5FJ39</accession>
<dbReference type="EMBL" id="JACHXF010000024">
    <property type="protein sequence ID" value="MBB3100329.1"/>
    <property type="molecule type" value="Genomic_DNA"/>
</dbReference>
<evidence type="ECO:0000313" key="3">
    <source>
        <dbReference type="Proteomes" id="UP000590749"/>
    </source>
</evidence>
<keyword evidence="1" id="KW-0472">Membrane</keyword>
<dbReference type="AlphaFoldDB" id="A0A7W5FJ39"/>
<protein>
    <submittedName>
        <fullName evidence="2">UDP-N-acetylmuramyl pentapeptide phosphotransferase/UDP-N-acetylglucosamine-1-phosphate transferase</fullName>
    </submittedName>
</protein>
<organism evidence="2 3">
    <name type="scientific">Actinoplanes campanulatus</name>
    <dbReference type="NCBI Taxonomy" id="113559"/>
    <lineage>
        <taxon>Bacteria</taxon>
        <taxon>Bacillati</taxon>
        <taxon>Actinomycetota</taxon>
        <taxon>Actinomycetes</taxon>
        <taxon>Micromonosporales</taxon>
        <taxon>Micromonosporaceae</taxon>
        <taxon>Actinoplanes</taxon>
    </lineage>
</organism>